<protein>
    <submittedName>
        <fullName evidence="3">Carbohydrate-binding module family 13 protein/putative endo-1,3-beta-glucanase</fullName>
    </submittedName>
</protein>
<dbReference type="InterPro" id="IPR035992">
    <property type="entry name" value="Ricin_B-like_lectins"/>
</dbReference>
<evidence type="ECO:0000313" key="4">
    <source>
        <dbReference type="Proteomes" id="UP000002748"/>
    </source>
</evidence>
<feature type="domain" description="Ricin B lectin" evidence="2">
    <location>
        <begin position="91"/>
        <end position="166"/>
    </location>
</feature>
<dbReference type="OrthoDB" id="6770063at2759"/>
<evidence type="ECO:0000259" key="2">
    <source>
        <dbReference type="Pfam" id="PF00652"/>
    </source>
</evidence>
<dbReference type="AlphaFoldDB" id="J6ELE0"/>
<feature type="chain" id="PRO_5003787757" evidence="1">
    <location>
        <begin position="18"/>
        <end position="182"/>
    </location>
</feature>
<comment type="caution">
    <text evidence="3">The sequence shown here is derived from an EMBL/GenBank/DDBJ whole genome shotgun (WGS) entry which is preliminary data.</text>
</comment>
<evidence type="ECO:0000313" key="3">
    <source>
        <dbReference type="EMBL" id="EJT45084.1"/>
    </source>
</evidence>
<dbReference type="VEuPathDB" id="FungiDB:A1Q1_06545"/>
<dbReference type="EMBL" id="ALBS01000335">
    <property type="protein sequence ID" value="EJT45084.1"/>
    <property type="molecule type" value="Genomic_DNA"/>
</dbReference>
<dbReference type="Proteomes" id="UP000002748">
    <property type="component" value="Unassembled WGS sequence"/>
</dbReference>
<feature type="signal peptide" evidence="1">
    <location>
        <begin position="1"/>
        <end position="17"/>
    </location>
</feature>
<sequence length="182" mass="20138">MLSTLIYLTALATAAMAQERWRHLQWNPDPLAPYTNSREFWFPSYEVGKVPVTHENGDRITLSAPGVALYMGSALRFTPGKSGHLLTATGKPGEKWCIDAGLDPHNGAIVKLWQCIDNHPPQEWIVANGQVKLAGTNFCLDVPGGDARGRPDLQIWECSCNKNQAWRVRCTLQPDIVPDCAD</sequence>
<evidence type="ECO:0000256" key="1">
    <source>
        <dbReference type="SAM" id="SignalP"/>
    </source>
</evidence>
<keyword evidence="1" id="KW-0732">Signal</keyword>
<dbReference type="GeneID" id="25990057"/>
<dbReference type="HOGENOM" id="CLU_1611962_0_0_1"/>
<proteinExistence type="predicted"/>
<dbReference type="Gene3D" id="2.80.10.50">
    <property type="match status" value="1"/>
</dbReference>
<dbReference type="Pfam" id="PF00652">
    <property type="entry name" value="Ricin_B_lectin"/>
    <property type="match status" value="1"/>
</dbReference>
<dbReference type="CDD" id="cd00161">
    <property type="entry name" value="beta-trefoil_Ricin-like"/>
    <property type="match status" value="1"/>
</dbReference>
<dbReference type="RefSeq" id="XP_014177134.1">
    <property type="nucleotide sequence ID" value="XM_014321659.1"/>
</dbReference>
<dbReference type="SUPFAM" id="SSF50370">
    <property type="entry name" value="Ricin B-like lectins"/>
    <property type="match status" value="1"/>
</dbReference>
<dbReference type="KEGG" id="tasa:A1Q1_06545"/>
<reference evidence="3 4" key="1">
    <citation type="journal article" date="2012" name="Eukaryot. Cell">
        <title>Draft genome sequence of CBS 2479, the standard type strain of Trichosporon asahii.</title>
        <authorList>
            <person name="Yang R.Y."/>
            <person name="Li H.T."/>
            <person name="Zhu H."/>
            <person name="Zhou G.P."/>
            <person name="Wang M."/>
            <person name="Wang L."/>
        </authorList>
    </citation>
    <scope>NUCLEOTIDE SEQUENCE [LARGE SCALE GENOMIC DNA]</scope>
    <source>
        <strain evidence="4">ATCC 90039 / CBS 2479 / JCM 2466 / KCTC 7840 / NCYC 2677 / UAMH 7654</strain>
    </source>
</reference>
<gene>
    <name evidence="3" type="ORF">A1Q1_06545</name>
</gene>
<dbReference type="InterPro" id="IPR000772">
    <property type="entry name" value="Ricin_B_lectin"/>
</dbReference>
<dbReference type="PROSITE" id="PS50231">
    <property type="entry name" value="RICIN_B_LECTIN"/>
    <property type="match status" value="1"/>
</dbReference>
<name>J6ELE0_TRIAS</name>
<accession>J6ELE0</accession>
<organism evidence="3 4">
    <name type="scientific">Trichosporon asahii var. asahii (strain ATCC 90039 / CBS 2479 / JCM 2466 / KCTC 7840 / NBRC 103889/ NCYC 2677 / UAMH 7654)</name>
    <name type="common">Yeast</name>
    <dbReference type="NCBI Taxonomy" id="1186058"/>
    <lineage>
        <taxon>Eukaryota</taxon>
        <taxon>Fungi</taxon>
        <taxon>Dikarya</taxon>
        <taxon>Basidiomycota</taxon>
        <taxon>Agaricomycotina</taxon>
        <taxon>Tremellomycetes</taxon>
        <taxon>Trichosporonales</taxon>
        <taxon>Trichosporonaceae</taxon>
        <taxon>Trichosporon</taxon>
    </lineage>
</organism>